<sequence length="157" mass="17056">MILKSQNNNDASDSILVSFDAKWAEPLAEGSVSQVFRKRGPKSTSPSWVYVYAGTPIKAVIGRLPVIHLRQLTIKESLALANEGALERSELAEYAGEYGSLFVFTVGKFQSASTEVTFSELKEKYGFAPPQSFLILSTQGKNALDTLCGFAEGENNA</sequence>
<evidence type="ECO:0000313" key="1">
    <source>
        <dbReference type="EMBL" id="SNX61231.1"/>
    </source>
</evidence>
<gene>
    <name evidence="1" type="ORF">SAMN06296273_2683</name>
</gene>
<organism evidence="1 2">
    <name type="scientific">Nitrosomonas ureae</name>
    <dbReference type="NCBI Taxonomy" id="44577"/>
    <lineage>
        <taxon>Bacteria</taxon>
        <taxon>Pseudomonadati</taxon>
        <taxon>Pseudomonadota</taxon>
        <taxon>Betaproteobacteria</taxon>
        <taxon>Nitrosomonadales</taxon>
        <taxon>Nitrosomonadaceae</taxon>
        <taxon>Nitrosomonas</taxon>
    </lineage>
</organism>
<dbReference type="AlphaFoldDB" id="A0A285C0Y0"/>
<accession>A0A285C0Y0</accession>
<proteinExistence type="predicted"/>
<dbReference type="OrthoDB" id="8480463at2"/>
<protein>
    <submittedName>
        <fullName evidence="1">Predicted transcriptional regulator, contains an HTH and PUA-like domains</fullName>
    </submittedName>
</protein>
<evidence type="ECO:0000313" key="2">
    <source>
        <dbReference type="Proteomes" id="UP000242498"/>
    </source>
</evidence>
<dbReference type="RefSeq" id="WP_096293997.1">
    <property type="nucleotide sequence ID" value="NZ_LT907782.1"/>
</dbReference>
<name>A0A285C0Y0_9PROT</name>
<reference evidence="1 2" key="1">
    <citation type="submission" date="2017-08" db="EMBL/GenBank/DDBJ databases">
        <authorList>
            <person name="de Groot N.N."/>
        </authorList>
    </citation>
    <scope>NUCLEOTIDE SEQUENCE [LARGE SCALE GENOMIC DNA]</scope>
    <source>
        <strain evidence="1 2">Nm15</strain>
    </source>
</reference>
<dbReference type="Proteomes" id="UP000242498">
    <property type="component" value="Chromosome I"/>
</dbReference>
<dbReference type="EMBL" id="LT907782">
    <property type="protein sequence ID" value="SNX61231.1"/>
    <property type="molecule type" value="Genomic_DNA"/>
</dbReference>